<evidence type="ECO:0000256" key="2">
    <source>
        <dbReference type="ARBA" id="ARBA00022679"/>
    </source>
</evidence>
<evidence type="ECO:0000256" key="3">
    <source>
        <dbReference type="ARBA" id="ARBA00023315"/>
    </source>
</evidence>
<feature type="domain" description="Phosphate acetyl/butaryl transferase" evidence="4">
    <location>
        <begin position="83"/>
        <end position="298"/>
    </location>
</feature>
<dbReference type="KEGG" id="dde:Dde_3129"/>
<dbReference type="Pfam" id="PF01515">
    <property type="entry name" value="PTA_PTB"/>
    <property type="match status" value="1"/>
</dbReference>
<keyword evidence="6" id="KW-1185">Reference proteome</keyword>
<dbReference type="InterPro" id="IPR002505">
    <property type="entry name" value="PTA_PTB"/>
</dbReference>
<dbReference type="eggNOG" id="COG0280">
    <property type="taxonomic scope" value="Bacteria"/>
</dbReference>
<keyword evidence="2 5" id="KW-0808">Transferase</keyword>
<evidence type="ECO:0000259" key="4">
    <source>
        <dbReference type="Pfam" id="PF01515"/>
    </source>
</evidence>
<reference evidence="5 6" key="1">
    <citation type="journal article" date="2011" name="J. Bacteriol.">
        <title>Complete genome sequence and updated annotation of Desulfovibrio alaskensis G20.</title>
        <authorList>
            <person name="Hauser L.J."/>
            <person name="Land M.L."/>
            <person name="Brown S.D."/>
            <person name="Larimer F."/>
            <person name="Keller K.L."/>
            <person name="Rapp-Giles B.J."/>
            <person name="Price M.N."/>
            <person name="Lin M."/>
            <person name="Bruce D.C."/>
            <person name="Detter J.C."/>
            <person name="Tapia R."/>
            <person name="Han C.S."/>
            <person name="Goodwin L.A."/>
            <person name="Cheng J.F."/>
            <person name="Pitluck S."/>
            <person name="Copeland A."/>
            <person name="Lucas S."/>
            <person name="Nolan M."/>
            <person name="Lapidus A.L."/>
            <person name="Palumbo A.V."/>
            <person name="Wall J.D."/>
        </authorList>
    </citation>
    <scope>NUCLEOTIDE SEQUENCE [LARGE SCALE GENOMIC DNA]</scope>
    <source>
        <strain evidence="6">ATCC BAA 1058 / DSM 17464 / G20</strain>
    </source>
</reference>
<name>Q30WM3_OLEA2</name>
<dbReference type="EC" id="2.3.1.19" evidence="5"/>
<sequence>MKMTCMEDLLAAAARTGTMPRVAVAASAQDVALLAALDAHARGIAEPVLVGDLEETRRIAGRAGVDISALESHHVPDKAGAVQHALALFRAGDVSMLMKGNVNTDVLLKGVLNKETGVPPAGILSHVAVFCLPGEHRLRLLTDAGVNIAPNLQRKAEIVRNALHVARSLGLERPRAAMLAATEKVMYPAMPATLDAQMVARMSAEGAFGDAVVSGPMALDLAVSPAAVARKGFEDPVAGNADVLVAPDIESGNVLYKTLTTLLDLPVAGIVAGSRIPLIVPSRGDSDRSKLYALALAAYMTRKECTG</sequence>
<dbReference type="RefSeq" id="WP_011368881.1">
    <property type="nucleotide sequence ID" value="NC_007519.1"/>
</dbReference>
<dbReference type="EMBL" id="CP000112">
    <property type="protein sequence ID" value="ABB39923.1"/>
    <property type="molecule type" value="Genomic_DNA"/>
</dbReference>
<evidence type="ECO:0000313" key="5">
    <source>
        <dbReference type="EMBL" id="ABB39923.1"/>
    </source>
</evidence>
<comment type="similarity">
    <text evidence="1">Belongs to the phosphate acetyltransferase and butyryltransferase family.</text>
</comment>
<dbReference type="SUPFAM" id="SSF53659">
    <property type="entry name" value="Isocitrate/Isopropylmalate dehydrogenase-like"/>
    <property type="match status" value="1"/>
</dbReference>
<dbReference type="HOGENOM" id="CLU_056531_0_0_7"/>
<proteinExistence type="inferred from homology"/>
<evidence type="ECO:0000256" key="1">
    <source>
        <dbReference type="ARBA" id="ARBA00005656"/>
    </source>
</evidence>
<dbReference type="STRING" id="207559.Dde_3129"/>
<dbReference type="InterPro" id="IPR012147">
    <property type="entry name" value="P_Ac_Bu_trans"/>
</dbReference>
<gene>
    <name evidence="5" type="ordered locus">Dde_3129</name>
</gene>
<dbReference type="GO" id="GO:0050182">
    <property type="term" value="F:phosphate butyryltransferase activity"/>
    <property type="evidence" value="ECO:0007669"/>
    <property type="project" value="UniProtKB-EC"/>
</dbReference>
<dbReference type="AlphaFoldDB" id="Q30WM3"/>
<protein>
    <submittedName>
        <fullName evidence="5">Phosphate butyryltransferase</fullName>
        <ecNumber evidence="5">2.3.1.19</ecNumber>
    </submittedName>
</protein>
<accession>Q30WM3</accession>
<dbReference type="Gene3D" id="3.40.718.10">
    <property type="entry name" value="Isopropylmalate Dehydrogenase"/>
    <property type="match status" value="1"/>
</dbReference>
<organism evidence="5 6">
    <name type="scientific">Oleidesulfovibrio alaskensis (strain ATCC BAA-1058 / DSM 17464 / G20)</name>
    <name type="common">Desulfovibrio alaskensis</name>
    <dbReference type="NCBI Taxonomy" id="207559"/>
    <lineage>
        <taxon>Bacteria</taxon>
        <taxon>Pseudomonadati</taxon>
        <taxon>Thermodesulfobacteriota</taxon>
        <taxon>Desulfovibrionia</taxon>
        <taxon>Desulfovibrionales</taxon>
        <taxon>Desulfovibrionaceae</taxon>
        <taxon>Oleidesulfovibrio</taxon>
    </lineage>
</organism>
<keyword evidence="3 5" id="KW-0012">Acyltransferase</keyword>
<dbReference type="PANTHER" id="PTHR43356:SF2">
    <property type="entry name" value="PHOSPHATE ACETYLTRANSFERASE"/>
    <property type="match status" value="1"/>
</dbReference>
<dbReference type="PANTHER" id="PTHR43356">
    <property type="entry name" value="PHOSPHATE ACETYLTRANSFERASE"/>
    <property type="match status" value="1"/>
</dbReference>
<evidence type="ECO:0000313" key="6">
    <source>
        <dbReference type="Proteomes" id="UP000002710"/>
    </source>
</evidence>
<dbReference type="Proteomes" id="UP000002710">
    <property type="component" value="Chromosome"/>
</dbReference>
<dbReference type="InterPro" id="IPR050500">
    <property type="entry name" value="Phos_Acetyltrans/Butyryltrans"/>
</dbReference>
<dbReference type="PIRSF" id="PIRSF000428">
    <property type="entry name" value="P_Ac_trans"/>
    <property type="match status" value="1"/>
</dbReference>